<dbReference type="AlphaFoldDB" id="G3Q036"/>
<sequence>MFKIRPLLSALGNNRLTLERRGDPRTLLCMMSEGPRSEETAKLLKRANEENDDSAEKATKKLKAEGELVEDEKKCPKKKVALLVAYSGKGYYGMQRNTGTSQFRTIEDELVAALIKSGCIPENHGDEMKKMSFQRCARTDKGVSAAGQVVSLKLRLIEDTVEKINEHLPQQIRVLGATLVLIKSTFIDYETVLTFSHIVPFPPPSGLKRVTQGFNSKNNCDARTYAYMLPTVAFSSKDYDTADTAAFRLEPETLQKVNSLFSLYKGTHNFHNFTSQKAPSDPSARRYITEMFCGEPFMNSDTQFAVITVRGQSFMLHQIRKMIGLVIAVAKGYAKEEVMERSWGQDKVDVPKAPGLGLVLERVHFDRYNKRFGGDGLHERLDWDLEEEAIKSFKEAHIYPTIVMTERQEGSMVSWMSTLPIHDFEATATATESQDNKEQKQDNADLGNDSD</sequence>
<reference evidence="22 23" key="1">
    <citation type="journal article" date="2021" name="G3 (Bethesda)">
        <title>Improved contiguity of the threespine stickleback genome using long-read sequencing.</title>
        <authorList>
            <person name="Nath S."/>
            <person name="Shaw D.E."/>
            <person name="White M.A."/>
        </authorList>
    </citation>
    <scope>NUCLEOTIDE SEQUENCE [LARGE SCALE GENOMIC DNA]</scope>
    <source>
        <strain evidence="22 23">Lake Benthic</strain>
    </source>
</reference>
<dbReference type="SUPFAM" id="SSF55120">
    <property type="entry name" value="Pseudouridine synthase"/>
    <property type="match status" value="2"/>
</dbReference>
<evidence type="ECO:0000256" key="15">
    <source>
        <dbReference type="ARBA" id="ARBA00079087"/>
    </source>
</evidence>
<dbReference type="GO" id="GO:0006397">
    <property type="term" value="P:mRNA processing"/>
    <property type="evidence" value="ECO:0007669"/>
    <property type="project" value="UniProtKB-KW"/>
</dbReference>
<comment type="catalytic activity">
    <reaction evidence="1">
        <text>a uridine in mRNA = a pseudouridine in mRNA</text>
        <dbReference type="Rhea" id="RHEA:56644"/>
        <dbReference type="Rhea" id="RHEA-COMP:14658"/>
        <dbReference type="Rhea" id="RHEA-COMP:14659"/>
        <dbReference type="ChEBI" id="CHEBI:65314"/>
        <dbReference type="ChEBI" id="CHEBI:65315"/>
    </reaction>
</comment>
<dbReference type="GeneTree" id="ENSGT00950000183160"/>
<dbReference type="Gene3D" id="3.30.70.580">
    <property type="entry name" value="Pseudouridine synthase I, catalytic domain, N-terminal subdomain"/>
    <property type="match status" value="1"/>
</dbReference>
<evidence type="ECO:0000256" key="20">
    <source>
        <dbReference type="SAM" id="MobiDB-lite"/>
    </source>
</evidence>
<evidence type="ECO:0000313" key="23">
    <source>
        <dbReference type="Proteomes" id="UP000007635"/>
    </source>
</evidence>
<evidence type="ECO:0000256" key="11">
    <source>
        <dbReference type="ARBA" id="ARBA00064589"/>
    </source>
</evidence>
<protein>
    <recommendedName>
        <fullName evidence="13">Pseudouridylate synthase 1 homolog</fullName>
        <ecNumber evidence="12">5.4.99.12</ecNumber>
    </recommendedName>
    <alternativeName>
        <fullName evidence="14">tRNA pseudouridine synthase 1</fullName>
    </alternativeName>
    <alternativeName>
        <fullName evidence="17">tRNA pseudouridine(38-40) synthase</fullName>
    </alternativeName>
    <alternativeName>
        <fullName evidence="15">tRNA pseudouridylate synthase I</fullName>
    </alternativeName>
    <alternativeName>
        <fullName evidence="16">tRNA-uridine isomerase I</fullName>
    </alternativeName>
</protein>
<proteinExistence type="inferred from homology"/>
<keyword evidence="7" id="KW-0539">Nucleus</keyword>
<dbReference type="Ensembl" id="ENSGACT00000023271.2">
    <property type="protein sequence ID" value="ENSGACP00000023226.2"/>
    <property type="gene ID" value="ENSGACG00000017566.2"/>
</dbReference>
<keyword evidence="4" id="KW-0507">mRNA processing</keyword>
<name>G3Q036_GASAC</name>
<dbReference type="FunFam" id="3.30.70.580:FF:000002">
    <property type="entry name" value="tRNA pseudouridine synthase"/>
    <property type="match status" value="1"/>
</dbReference>
<evidence type="ECO:0000256" key="5">
    <source>
        <dbReference type="ARBA" id="ARBA00022694"/>
    </source>
</evidence>
<dbReference type="InterPro" id="IPR020095">
    <property type="entry name" value="PsdUridine_synth_TruA_C"/>
</dbReference>
<dbReference type="CDD" id="cd02568">
    <property type="entry name" value="PseudoU_synth_PUS1_PUS2"/>
    <property type="match status" value="1"/>
</dbReference>
<comment type="subcellular location">
    <subcellularLocation>
        <location evidence="2">Nucleus</location>
    </subcellularLocation>
</comment>
<evidence type="ECO:0000256" key="7">
    <source>
        <dbReference type="ARBA" id="ARBA00023242"/>
    </source>
</evidence>
<keyword evidence="5" id="KW-0819">tRNA processing</keyword>
<dbReference type="InterPro" id="IPR020097">
    <property type="entry name" value="PsdUridine_synth_TruA_a/b_dom"/>
</dbReference>
<dbReference type="InterPro" id="IPR041708">
    <property type="entry name" value="PUS1/PUS2-like"/>
</dbReference>
<dbReference type="Bgee" id="ENSGACG00000017566">
    <property type="expression patterns" value="Expressed in embryo and 13 other cell types or tissues"/>
</dbReference>
<evidence type="ECO:0000313" key="22">
    <source>
        <dbReference type="Ensembl" id="ENSGACP00000023226.2"/>
    </source>
</evidence>
<reference evidence="22" key="3">
    <citation type="submission" date="2025-09" db="UniProtKB">
        <authorList>
            <consortium name="Ensembl"/>
        </authorList>
    </citation>
    <scope>IDENTIFICATION</scope>
</reference>
<dbReference type="InterPro" id="IPR001406">
    <property type="entry name" value="PsdUridine_synth_TruA"/>
</dbReference>
<dbReference type="GO" id="GO:0005634">
    <property type="term" value="C:nucleus"/>
    <property type="evidence" value="ECO:0007669"/>
    <property type="project" value="UniProtKB-SubCell"/>
</dbReference>
<dbReference type="FunFam" id="3.30.70.660:FF:000002">
    <property type="entry name" value="tRNA pseudouridine synthase"/>
    <property type="match status" value="1"/>
</dbReference>
<evidence type="ECO:0000256" key="17">
    <source>
        <dbReference type="ARBA" id="ARBA00081344"/>
    </source>
</evidence>
<evidence type="ECO:0000256" key="14">
    <source>
        <dbReference type="ARBA" id="ARBA00075153"/>
    </source>
</evidence>
<organism evidence="22 23">
    <name type="scientific">Gasterosteus aculeatus aculeatus</name>
    <name type="common">three-spined stickleback</name>
    <dbReference type="NCBI Taxonomy" id="481459"/>
    <lineage>
        <taxon>Eukaryota</taxon>
        <taxon>Metazoa</taxon>
        <taxon>Chordata</taxon>
        <taxon>Craniata</taxon>
        <taxon>Vertebrata</taxon>
        <taxon>Euteleostomi</taxon>
        <taxon>Actinopterygii</taxon>
        <taxon>Neopterygii</taxon>
        <taxon>Teleostei</taxon>
        <taxon>Neoteleostei</taxon>
        <taxon>Acanthomorphata</taxon>
        <taxon>Eupercaria</taxon>
        <taxon>Perciformes</taxon>
        <taxon>Cottioidei</taxon>
        <taxon>Gasterosteales</taxon>
        <taxon>Gasterosteidae</taxon>
        <taxon>Gasterosteus</taxon>
    </lineage>
</organism>
<dbReference type="Proteomes" id="UP000007635">
    <property type="component" value="Chromosome XIV"/>
</dbReference>
<comment type="subunit">
    <text evidence="11">Monomer. Forms a complex with RARG and the SRA1 RNA in the nucleus.</text>
</comment>
<evidence type="ECO:0000256" key="3">
    <source>
        <dbReference type="ARBA" id="ARBA00009375"/>
    </source>
</evidence>
<dbReference type="EC" id="5.4.99.12" evidence="12"/>
<dbReference type="GO" id="GO:0031119">
    <property type="term" value="P:tRNA pseudouridine synthesis"/>
    <property type="evidence" value="ECO:0007669"/>
    <property type="project" value="InterPro"/>
</dbReference>
<dbReference type="InterPro" id="IPR020094">
    <property type="entry name" value="TruA/RsuA/RluB/E/F_N"/>
</dbReference>
<evidence type="ECO:0000256" key="9">
    <source>
        <dbReference type="ARBA" id="ARBA00052184"/>
    </source>
</evidence>
<dbReference type="GO" id="GO:0003723">
    <property type="term" value="F:RNA binding"/>
    <property type="evidence" value="ECO:0007669"/>
    <property type="project" value="InterPro"/>
</dbReference>
<evidence type="ECO:0000256" key="10">
    <source>
        <dbReference type="ARBA" id="ARBA00053709"/>
    </source>
</evidence>
<comment type="similarity">
    <text evidence="3">Belongs to the tRNA pseudouridine synthase TruA family.</text>
</comment>
<comment type="catalytic activity">
    <reaction evidence="9">
        <text>uridine(38/39/40) in tRNA = pseudouridine(38/39/40) in tRNA</text>
        <dbReference type="Rhea" id="RHEA:22376"/>
        <dbReference type="Rhea" id="RHEA-COMP:10085"/>
        <dbReference type="Rhea" id="RHEA-COMP:10087"/>
        <dbReference type="ChEBI" id="CHEBI:65314"/>
        <dbReference type="ChEBI" id="CHEBI:65315"/>
        <dbReference type="EC" id="5.4.99.12"/>
    </reaction>
</comment>
<keyword evidence="6" id="KW-0413">Isomerase</keyword>
<evidence type="ECO:0000256" key="4">
    <source>
        <dbReference type="ARBA" id="ARBA00022664"/>
    </source>
</evidence>
<evidence type="ECO:0000256" key="8">
    <source>
        <dbReference type="ARBA" id="ARBA00036943"/>
    </source>
</evidence>
<feature type="region of interest" description="Disordered" evidence="20">
    <location>
        <begin position="428"/>
        <end position="451"/>
    </location>
</feature>
<feature type="compositionally biased region" description="Basic and acidic residues" evidence="20">
    <location>
        <begin position="434"/>
        <end position="443"/>
    </location>
</feature>
<dbReference type="Pfam" id="PF01416">
    <property type="entry name" value="PseudoU_synth_1"/>
    <property type="match status" value="1"/>
</dbReference>
<evidence type="ECO:0000256" key="13">
    <source>
        <dbReference type="ARBA" id="ARBA00068582"/>
    </source>
</evidence>
<comment type="catalytic activity">
    <reaction evidence="8">
        <text>a uridine in tRNA = a pseudouridine in tRNA</text>
        <dbReference type="Rhea" id="RHEA:54572"/>
        <dbReference type="Rhea" id="RHEA-COMP:13339"/>
        <dbReference type="Rhea" id="RHEA-COMP:13934"/>
        <dbReference type="ChEBI" id="CHEBI:65314"/>
        <dbReference type="ChEBI" id="CHEBI:65315"/>
    </reaction>
</comment>
<feature type="domain" description="Pseudouridine synthase I TruA alpha/beta" evidence="21">
    <location>
        <begin position="263"/>
        <end position="366"/>
    </location>
</feature>
<feature type="active site" description="Nucleophile" evidence="18">
    <location>
        <position position="140"/>
    </location>
</feature>
<reference evidence="22" key="2">
    <citation type="submission" date="2025-08" db="UniProtKB">
        <authorList>
            <consortium name="Ensembl"/>
        </authorList>
    </citation>
    <scope>IDENTIFICATION</scope>
</reference>
<evidence type="ECO:0000256" key="18">
    <source>
        <dbReference type="PIRSR" id="PIRSR641708-1"/>
    </source>
</evidence>
<dbReference type="GO" id="GO:0160147">
    <property type="term" value="F:tRNA pseudouridine(38-40) synthase activity"/>
    <property type="evidence" value="ECO:0007669"/>
    <property type="project" value="UniProtKB-EC"/>
</dbReference>
<dbReference type="PANTHER" id="PTHR11142:SF4">
    <property type="entry name" value="PSEUDOURIDYLATE SYNTHASE 1 HOMOLOG"/>
    <property type="match status" value="1"/>
</dbReference>
<evidence type="ECO:0000256" key="6">
    <source>
        <dbReference type="ARBA" id="ARBA00023235"/>
    </source>
</evidence>
<dbReference type="GO" id="GO:1990481">
    <property type="term" value="P:mRNA pseudouridine synthesis"/>
    <property type="evidence" value="ECO:0007669"/>
    <property type="project" value="TreeGrafter"/>
</dbReference>
<evidence type="ECO:0000256" key="1">
    <source>
        <dbReference type="ARBA" id="ARBA00001166"/>
    </source>
</evidence>
<evidence type="ECO:0000256" key="19">
    <source>
        <dbReference type="PIRSR" id="PIRSR641708-2"/>
    </source>
</evidence>
<dbReference type="Gene3D" id="3.30.70.660">
    <property type="entry name" value="Pseudouridine synthase I, catalytic domain, C-terminal subdomain"/>
    <property type="match status" value="1"/>
</dbReference>
<accession>G3Q036</accession>
<evidence type="ECO:0000259" key="21">
    <source>
        <dbReference type="Pfam" id="PF01416"/>
    </source>
</evidence>
<keyword evidence="23" id="KW-1185">Reference proteome</keyword>
<dbReference type="PANTHER" id="PTHR11142">
    <property type="entry name" value="PSEUDOURIDYLATE SYNTHASE"/>
    <property type="match status" value="1"/>
</dbReference>
<evidence type="ECO:0000256" key="12">
    <source>
        <dbReference type="ARBA" id="ARBA00066509"/>
    </source>
</evidence>
<dbReference type="InterPro" id="IPR020103">
    <property type="entry name" value="PsdUridine_synth_cat_dom_sf"/>
</dbReference>
<feature type="binding site" evidence="19">
    <location>
        <position position="189"/>
    </location>
    <ligand>
        <name>substrate</name>
    </ligand>
</feature>
<evidence type="ECO:0000256" key="2">
    <source>
        <dbReference type="ARBA" id="ARBA00004123"/>
    </source>
</evidence>
<evidence type="ECO:0000256" key="16">
    <source>
        <dbReference type="ARBA" id="ARBA00080849"/>
    </source>
</evidence>
<comment type="function">
    <text evidence="10">Pseudouridylate synthase that catalyzes pseudouridylation of tRNAs and mRNAs. Acts on positions 27/28 in the anticodon stem and also positions 34 and 36 in the anticodon of an intron containing tRNA. Also catalyzes pseudouridylation of mRNAs: mediates pseudouridylation of mRNAs with the consensus sequence 5'-UGUAG-3'. Acts as a regulator of pre-mRNA splicing by mediating pseudouridylation of pre-mRNAs at locations associated with alternatively spliced regions. Pseudouridylation of pre-mRNAs near splice sites directly regulates mRNA splicing and mRNA 3'-end processing. Involved in regulation of nuclear receptor activity through pseudouridylation of SRA1 mRNA.</text>
</comment>